<comment type="caution">
    <text evidence="4">The sequence shown here is derived from an EMBL/GenBank/DDBJ whole genome shotgun (WGS) entry which is preliminary data.</text>
</comment>
<dbReference type="PANTHER" id="PTHR30319:SF1">
    <property type="entry name" value="TRANSCRIPTIONAL REPRESSOR PAAX"/>
    <property type="match status" value="1"/>
</dbReference>
<proteinExistence type="predicted"/>
<dbReference type="Gene3D" id="1.20.58.1460">
    <property type="match status" value="1"/>
</dbReference>
<sequence length="259" mass="29125">MIDSDLIFGIMASMGEGQYSVSRLMYLTSPFSMSDTSLRTALSRMAARGIVMAEKRGRKAFYTIVTRGKRIGANVALSFAEPDWSSWDGRWWGFLYSLPSAEKALRHRLRTKLEAHRFVSFYPGCWIRPFREEEKIKEKLSGFSVSVNGRLVLLTFPDELTAVEVGGLWQLDSVNDALGRGIKLIEQSERSLERTDPAGAFRLKMETGDQVVKILFGDPLLPPCYLPENWAGGELRRRFTLWEKQVNKAAASFAAGGTI</sequence>
<dbReference type="Pfam" id="PF08223">
    <property type="entry name" value="PaaX_C"/>
    <property type="match status" value="1"/>
</dbReference>
<dbReference type="InterPro" id="IPR036388">
    <property type="entry name" value="WH-like_DNA-bd_sf"/>
</dbReference>
<dbReference type="Pfam" id="PF20803">
    <property type="entry name" value="PaaX_M"/>
    <property type="match status" value="1"/>
</dbReference>
<dbReference type="Proteomes" id="UP000587760">
    <property type="component" value="Unassembled WGS sequence"/>
</dbReference>
<evidence type="ECO:0000259" key="2">
    <source>
        <dbReference type="Pfam" id="PF08223"/>
    </source>
</evidence>
<dbReference type="InterPro" id="IPR013225">
    <property type="entry name" value="PaaX_C"/>
</dbReference>
<dbReference type="InterPro" id="IPR011965">
    <property type="entry name" value="PaaX_trns_reg"/>
</dbReference>
<dbReference type="PIRSF" id="PIRSF020623">
    <property type="entry name" value="PaaX"/>
    <property type="match status" value="1"/>
</dbReference>
<feature type="domain" description="Transcriptional repressor PaaX-like N-terminal" evidence="1">
    <location>
        <begin position="13"/>
        <end position="64"/>
    </location>
</feature>
<name>A0A841RGB1_9SPIO</name>
<dbReference type="InterPro" id="IPR048846">
    <property type="entry name" value="PaaX-like_central"/>
</dbReference>
<evidence type="ECO:0000259" key="1">
    <source>
        <dbReference type="Pfam" id="PF07848"/>
    </source>
</evidence>
<keyword evidence="5" id="KW-1185">Reference proteome</keyword>
<evidence type="ECO:0000259" key="3">
    <source>
        <dbReference type="Pfam" id="PF20803"/>
    </source>
</evidence>
<evidence type="ECO:0000313" key="5">
    <source>
        <dbReference type="Proteomes" id="UP000587760"/>
    </source>
</evidence>
<feature type="domain" description="Transcriptional repressor PaaX-like C-terminal" evidence="2">
    <location>
        <begin position="169"/>
        <end position="255"/>
    </location>
</feature>
<organism evidence="4 5">
    <name type="scientific">Spirochaeta isovalerica</name>
    <dbReference type="NCBI Taxonomy" id="150"/>
    <lineage>
        <taxon>Bacteria</taxon>
        <taxon>Pseudomonadati</taxon>
        <taxon>Spirochaetota</taxon>
        <taxon>Spirochaetia</taxon>
        <taxon>Spirochaetales</taxon>
        <taxon>Spirochaetaceae</taxon>
        <taxon>Spirochaeta</taxon>
    </lineage>
</organism>
<accession>A0A841RGB1</accession>
<dbReference type="RefSeq" id="WP_184748489.1">
    <property type="nucleotide sequence ID" value="NZ_JACHGJ010000010.1"/>
</dbReference>
<protein>
    <submittedName>
        <fullName evidence="4">Phenylacetic acid degradation operon negative regulatory protein</fullName>
    </submittedName>
</protein>
<dbReference type="Gene3D" id="1.10.10.10">
    <property type="entry name" value="Winged helix-like DNA-binding domain superfamily/Winged helix DNA-binding domain"/>
    <property type="match status" value="1"/>
</dbReference>
<dbReference type="PANTHER" id="PTHR30319">
    <property type="entry name" value="PHENYLACETIC ACID REGULATOR-RELATED TRANSCRIPTIONAL REPRESSOR"/>
    <property type="match status" value="1"/>
</dbReference>
<dbReference type="Pfam" id="PF07848">
    <property type="entry name" value="PaaX"/>
    <property type="match status" value="1"/>
</dbReference>
<feature type="domain" description="Transcriptional repressor PaaX-like central Cas2-like" evidence="3">
    <location>
        <begin position="86"/>
        <end position="145"/>
    </location>
</feature>
<dbReference type="EMBL" id="JACHGJ010000010">
    <property type="protein sequence ID" value="MBB6482257.1"/>
    <property type="molecule type" value="Genomic_DNA"/>
</dbReference>
<evidence type="ECO:0000313" key="4">
    <source>
        <dbReference type="EMBL" id="MBB6482257.1"/>
    </source>
</evidence>
<dbReference type="AlphaFoldDB" id="A0A841RGB1"/>
<dbReference type="GO" id="GO:0006351">
    <property type="term" value="P:DNA-templated transcription"/>
    <property type="evidence" value="ECO:0007669"/>
    <property type="project" value="InterPro"/>
</dbReference>
<dbReference type="InterPro" id="IPR012906">
    <property type="entry name" value="PaaX-like_N"/>
</dbReference>
<reference evidence="4 5" key="1">
    <citation type="submission" date="2020-08" db="EMBL/GenBank/DDBJ databases">
        <title>Genomic Encyclopedia of Type Strains, Phase IV (KMG-IV): sequencing the most valuable type-strain genomes for metagenomic binning, comparative biology and taxonomic classification.</title>
        <authorList>
            <person name="Goeker M."/>
        </authorList>
    </citation>
    <scope>NUCLEOTIDE SEQUENCE [LARGE SCALE GENOMIC DNA]</scope>
    <source>
        <strain evidence="4 5">DSM 2461</strain>
    </source>
</reference>
<dbReference type="Gene3D" id="3.30.70.2650">
    <property type="match status" value="1"/>
</dbReference>
<gene>
    <name evidence="4" type="ORF">HNR50_003946</name>
</gene>